<keyword evidence="1" id="KW-0472">Membrane</keyword>
<evidence type="ECO:0000256" key="1">
    <source>
        <dbReference type="SAM" id="Phobius"/>
    </source>
</evidence>
<name>A0ABT8D4H6_9RHOB</name>
<evidence type="ECO:0008006" key="4">
    <source>
        <dbReference type="Google" id="ProtNLM"/>
    </source>
</evidence>
<keyword evidence="1" id="KW-0812">Transmembrane</keyword>
<accession>A0ABT8D4H6</accession>
<evidence type="ECO:0000313" key="3">
    <source>
        <dbReference type="Proteomes" id="UP001243846"/>
    </source>
</evidence>
<protein>
    <recommendedName>
        <fullName evidence="4">LapA family protein</fullName>
    </recommendedName>
</protein>
<feature type="transmembrane region" description="Helical" evidence="1">
    <location>
        <begin position="6"/>
        <end position="28"/>
    </location>
</feature>
<evidence type="ECO:0000313" key="2">
    <source>
        <dbReference type="EMBL" id="MDN3711694.1"/>
    </source>
</evidence>
<keyword evidence="1" id="KW-1133">Transmembrane helix</keyword>
<dbReference type="EMBL" id="JAUFRC010000001">
    <property type="protein sequence ID" value="MDN3711694.1"/>
    <property type="molecule type" value="Genomic_DNA"/>
</dbReference>
<sequence length="94" mass="10145">MVVDHARLYCFFGAIMFGVVIGLVWEWLREAGLRAESNRRAQALAKLERELGHLRTTHSGPQDEVLAILEQAKSGNAVAGTALVSGRGKAAGRS</sequence>
<gene>
    <name evidence="2" type="ORF">QWZ10_07340</name>
</gene>
<keyword evidence="3" id="KW-1185">Reference proteome</keyword>
<dbReference type="RefSeq" id="WP_377785780.1">
    <property type="nucleotide sequence ID" value="NZ_JBHUOC010000001.1"/>
</dbReference>
<comment type="caution">
    <text evidence="2">The sequence shown here is derived from an EMBL/GenBank/DDBJ whole genome shotgun (WGS) entry which is preliminary data.</text>
</comment>
<proteinExistence type="predicted"/>
<dbReference type="Proteomes" id="UP001243846">
    <property type="component" value="Unassembled WGS sequence"/>
</dbReference>
<reference evidence="3" key="1">
    <citation type="journal article" date="2019" name="Int. J. Syst. Evol. Microbiol.">
        <title>The Global Catalogue of Microorganisms (GCM) 10K type strain sequencing project: providing services to taxonomists for standard genome sequencing and annotation.</title>
        <authorList>
            <consortium name="The Broad Institute Genomics Platform"/>
            <consortium name="The Broad Institute Genome Sequencing Center for Infectious Disease"/>
            <person name="Wu L."/>
            <person name="Ma J."/>
        </authorList>
    </citation>
    <scope>NUCLEOTIDE SEQUENCE [LARGE SCALE GENOMIC DNA]</scope>
    <source>
        <strain evidence="3">CECT 8482</strain>
    </source>
</reference>
<organism evidence="2 3">
    <name type="scientific">Paracoccus cavernae</name>
    <dbReference type="NCBI Taxonomy" id="1571207"/>
    <lineage>
        <taxon>Bacteria</taxon>
        <taxon>Pseudomonadati</taxon>
        <taxon>Pseudomonadota</taxon>
        <taxon>Alphaproteobacteria</taxon>
        <taxon>Rhodobacterales</taxon>
        <taxon>Paracoccaceae</taxon>
        <taxon>Paracoccus</taxon>
    </lineage>
</organism>